<dbReference type="CDD" id="cd13539">
    <property type="entry name" value="PBP2_AvModA"/>
    <property type="match status" value="1"/>
</dbReference>
<dbReference type="FunFam" id="3.40.190.10:FF:000035">
    <property type="entry name" value="Molybdate ABC transporter substrate-binding protein"/>
    <property type="match status" value="1"/>
</dbReference>
<dbReference type="GO" id="GO:0015689">
    <property type="term" value="P:molybdate ion transport"/>
    <property type="evidence" value="ECO:0007669"/>
    <property type="project" value="InterPro"/>
</dbReference>
<evidence type="ECO:0000256" key="3">
    <source>
        <dbReference type="ARBA" id="ARBA00022723"/>
    </source>
</evidence>
<keyword evidence="4" id="KW-0732">Signal</keyword>
<dbReference type="PIRSF" id="PIRSF004846">
    <property type="entry name" value="ModA"/>
    <property type="match status" value="1"/>
</dbReference>
<feature type="binding site" evidence="6">
    <location>
        <position position="164"/>
    </location>
    <ligand>
        <name>molybdate</name>
        <dbReference type="ChEBI" id="CHEBI:36264"/>
    </ligand>
</feature>
<dbReference type="InterPro" id="IPR005950">
    <property type="entry name" value="ModA"/>
</dbReference>
<dbReference type="STRING" id="1267423.SAMN05216290_2250"/>
<dbReference type="PANTHER" id="PTHR30632:SF14">
    <property type="entry name" value="TUNGSTATE_MOLYBDATE_CHROMATE-BINDING PROTEIN MODA"/>
    <property type="match status" value="1"/>
</dbReference>
<dbReference type="PANTHER" id="PTHR30632">
    <property type="entry name" value="MOLYBDATE-BINDING PERIPLASMIC PROTEIN"/>
    <property type="match status" value="1"/>
</dbReference>
<dbReference type="PROSITE" id="PS51257">
    <property type="entry name" value="PROKAR_LIPOPROTEIN"/>
    <property type="match status" value="1"/>
</dbReference>
<dbReference type="GeneID" id="99986956"/>
<keyword evidence="8" id="KW-1185">Reference proteome</keyword>
<evidence type="ECO:0000256" key="1">
    <source>
        <dbReference type="ARBA" id="ARBA00009175"/>
    </source>
</evidence>
<dbReference type="GO" id="GO:0030973">
    <property type="term" value="F:molybdate ion binding"/>
    <property type="evidence" value="ECO:0007669"/>
    <property type="project" value="InterPro"/>
</dbReference>
<name>A0A1I0QFC7_9BACT</name>
<dbReference type="AlphaFoldDB" id="A0A1I0QFC7"/>
<organism evidence="7 8">
    <name type="scientific">Roseivirga pacifica</name>
    <dbReference type="NCBI Taxonomy" id="1267423"/>
    <lineage>
        <taxon>Bacteria</taxon>
        <taxon>Pseudomonadati</taxon>
        <taxon>Bacteroidota</taxon>
        <taxon>Cytophagia</taxon>
        <taxon>Cytophagales</taxon>
        <taxon>Roseivirgaceae</taxon>
        <taxon>Roseivirga</taxon>
    </lineage>
</organism>
<protein>
    <submittedName>
        <fullName evidence="7">Molybdate transport system substrate-binding protein</fullName>
    </submittedName>
</protein>
<feature type="binding site" evidence="6">
    <location>
        <position position="58"/>
    </location>
    <ligand>
        <name>molybdate</name>
        <dbReference type="ChEBI" id="CHEBI:36264"/>
    </ligand>
</feature>
<dbReference type="Gene3D" id="3.40.190.10">
    <property type="entry name" value="Periplasmic binding protein-like II"/>
    <property type="match status" value="2"/>
</dbReference>
<dbReference type="InterPro" id="IPR050682">
    <property type="entry name" value="ModA/WtpA"/>
</dbReference>
<dbReference type="RefSeq" id="WP_090258679.1">
    <property type="nucleotide sequence ID" value="NZ_FOIR01000002.1"/>
</dbReference>
<dbReference type="NCBIfam" id="TIGR01256">
    <property type="entry name" value="modA"/>
    <property type="match status" value="1"/>
</dbReference>
<reference evidence="8" key="1">
    <citation type="submission" date="2016-10" db="EMBL/GenBank/DDBJ databases">
        <authorList>
            <person name="Varghese N."/>
            <person name="Submissions S."/>
        </authorList>
    </citation>
    <scope>NUCLEOTIDE SEQUENCE [LARGE SCALE GENOMIC DNA]</scope>
    <source>
        <strain evidence="8">CGMCC 1.12402</strain>
    </source>
</reference>
<evidence type="ECO:0000256" key="6">
    <source>
        <dbReference type="PIRSR" id="PIRSR004846-1"/>
    </source>
</evidence>
<dbReference type="EMBL" id="FOIR01000002">
    <property type="protein sequence ID" value="SEW25306.1"/>
    <property type="molecule type" value="Genomic_DNA"/>
</dbReference>
<evidence type="ECO:0000313" key="8">
    <source>
        <dbReference type="Proteomes" id="UP000199437"/>
    </source>
</evidence>
<keyword evidence="3 6" id="KW-0479">Metal-binding</keyword>
<evidence type="ECO:0000256" key="4">
    <source>
        <dbReference type="ARBA" id="ARBA00022729"/>
    </source>
</evidence>
<evidence type="ECO:0000313" key="7">
    <source>
        <dbReference type="EMBL" id="SEW25306.1"/>
    </source>
</evidence>
<dbReference type="SUPFAM" id="SSF53850">
    <property type="entry name" value="Periplasmic binding protein-like II"/>
    <property type="match status" value="1"/>
</dbReference>
<comment type="similarity">
    <text evidence="1">Belongs to the bacterial solute-binding protein ModA family.</text>
</comment>
<dbReference type="Proteomes" id="UP000199437">
    <property type="component" value="Unassembled WGS sequence"/>
</dbReference>
<comment type="subunit">
    <text evidence="5">The complex is composed of two ATP-binding proteins (ModC), two transmembrane proteins (ModB) and a solute-binding protein (ModA).</text>
</comment>
<gene>
    <name evidence="7" type="ORF">SAMN05216290_2250</name>
</gene>
<keyword evidence="2 6" id="KW-0500">Molybdenum</keyword>
<evidence type="ECO:0000256" key="2">
    <source>
        <dbReference type="ARBA" id="ARBA00022505"/>
    </source>
</evidence>
<evidence type="ECO:0000256" key="5">
    <source>
        <dbReference type="ARBA" id="ARBA00062515"/>
    </source>
</evidence>
<sequence length="247" mass="26608">MKYWNAILFIVLLLGCSQNSPNKLTIATAANMQFAMKALAEAYTAKTGQQVELVVSSSGKLTAQIREGAPYDLFFSADTKYPQAIYETGGGTSSPVTYASGQLVLWSTSKNLQVSIDQLTNDAVKHIAIANPRTAPYGTAAVEVLKQLELFDAVKDKLVYGESISQVNQFIISQAAEIGFTAKSVVLSPNMSDQGNWIAIANSLHAPIKQAMVVLKNDRGLEKEAEAFAAFVGSEKGLSILRSFGYK</sequence>
<proteinExistence type="inferred from homology"/>
<accession>A0A1I0QFC7</accession>
<dbReference type="OrthoDB" id="9785015at2"/>
<dbReference type="InterPro" id="IPR044084">
    <property type="entry name" value="AvModA-like_subst-bd"/>
</dbReference>
<dbReference type="Pfam" id="PF13531">
    <property type="entry name" value="SBP_bac_11"/>
    <property type="match status" value="1"/>
</dbReference>
<dbReference type="GO" id="GO:1901359">
    <property type="term" value="F:tungstate binding"/>
    <property type="evidence" value="ECO:0007669"/>
    <property type="project" value="UniProtKB-ARBA"/>
</dbReference>
<dbReference type="GO" id="GO:0046872">
    <property type="term" value="F:metal ion binding"/>
    <property type="evidence" value="ECO:0007669"/>
    <property type="project" value="UniProtKB-KW"/>
</dbReference>